<dbReference type="RefSeq" id="WP_121369628.1">
    <property type="nucleotide sequence ID" value="NZ_RBKS01000001.1"/>
</dbReference>
<evidence type="ECO:0000313" key="2">
    <source>
        <dbReference type="Proteomes" id="UP000280008"/>
    </source>
</evidence>
<gene>
    <name evidence="1" type="ORF">C8E83_1888</name>
</gene>
<comment type="caution">
    <text evidence="1">The sequence shown here is derived from an EMBL/GenBank/DDBJ whole genome shotgun (WGS) entry which is preliminary data.</text>
</comment>
<proteinExistence type="predicted"/>
<organism evidence="1 2">
    <name type="scientific">Frondihabitans australicus</name>
    <dbReference type="NCBI Taxonomy" id="386892"/>
    <lineage>
        <taxon>Bacteria</taxon>
        <taxon>Bacillati</taxon>
        <taxon>Actinomycetota</taxon>
        <taxon>Actinomycetes</taxon>
        <taxon>Micrococcales</taxon>
        <taxon>Microbacteriaceae</taxon>
        <taxon>Frondihabitans</taxon>
    </lineage>
</organism>
<dbReference type="EMBL" id="RBKS01000001">
    <property type="protein sequence ID" value="RKR74759.1"/>
    <property type="molecule type" value="Genomic_DNA"/>
</dbReference>
<dbReference type="AlphaFoldDB" id="A0A495IG89"/>
<evidence type="ECO:0000313" key="1">
    <source>
        <dbReference type="EMBL" id="RKR74759.1"/>
    </source>
</evidence>
<sequence length="121" mass="13536">MAESVCGTMSVDEMSGYLGVDDEELRRMVEEGQLPAVVIADRIRFPSWQCNIGSYVKLLPGLPEVIAALTEDEAGWQIDAGFMSVPKASLFAEGRQTPVEWLRDGHSPERVVELIRDRDLW</sequence>
<name>A0A495IG89_9MICO</name>
<protein>
    <submittedName>
        <fullName evidence="1">Excisionase family DNA binding protein</fullName>
    </submittedName>
</protein>
<dbReference type="Proteomes" id="UP000280008">
    <property type="component" value="Unassembled WGS sequence"/>
</dbReference>
<reference evidence="1 2" key="1">
    <citation type="submission" date="2018-10" db="EMBL/GenBank/DDBJ databases">
        <title>Sequencing the genomes of 1000 actinobacteria strains.</title>
        <authorList>
            <person name="Klenk H.-P."/>
        </authorList>
    </citation>
    <scope>NUCLEOTIDE SEQUENCE [LARGE SCALE GENOMIC DNA]</scope>
    <source>
        <strain evidence="1 2">DSM 17894</strain>
    </source>
</reference>
<keyword evidence="2" id="KW-1185">Reference proteome</keyword>
<accession>A0A495IG89</accession>
<dbReference type="OrthoDB" id="3259391at2"/>